<organism evidence="3 4">
    <name type="scientific">Candidatus Segetimicrobium genomatis</name>
    <dbReference type="NCBI Taxonomy" id="2569760"/>
    <lineage>
        <taxon>Bacteria</taxon>
        <taxon>Bacillati</taxon>
        <taxon>Candidatus Sysuimicrobiota</taxon>
        <taxon>Candidatus Sysuimicrobiia</taxon>
        <taxon>Candidatus Sysuimicrobiales</taxon>
        <taxon>Candidatus Segetimicrobiaceae</taxon>
        <taxon>Candidatus Segetimicrobium</taxon>
    </lineage>
</organism>
<feature type="compositionally biased region" description="Basic and acidic residues" evidence="1">
    <location>
        <begin position="128"/>
        <end position="138"/>
    </location>
</feature>
<evidence type="ECO:0008006" key="5">
    <source>
        <dbReference type="Google" id="ProtNLM"/>
    </source>
</evidence>
<feature type="chain" id="PRO_5022028516" description="DUF937 domain-containing protein" evidence="2">
    <location>
        <begin position="24"/>
        <end position="138"/>
    </location>
</feature>
<reference evidence="3 4" key="1">
    <citation type="journal article" date="2019" name="Nat. Microbiol.">
        <title>Mediterranean grassland soil C-N compound turnover is dependent on rainfall and depth, and is mediated by genomically divergent microorganisms.</title>
        <authorList>
            <person name="Diamond S."/>
            <person name="Andeer P.F."/>
            <person name="Li Z."/>
            <person name="Crits-Christoph A."/>
            <person name="Burstein D."/>
            <person name="Anantharaman K."/>
            <person name="Lane K.R."/>
            <person name="Thomas B.C."/>
            <person name="Pan C."/>
            <person name="Northen T.R."/>
            <person name="Banfield J.F."/>
        </authorList>
    </citation>
    <scope>NUCLEOTIDE SEQUENCE [LARGE SCALE GENOMIC DNA]</scope>
    <source>
        <strain evidence="3">NP_2</strain>
    </source>
</reference>
<gene>
    <name evidence="3" type="ORF">E6G99_12555</name>
</gene>
<feature type="signal peptide" evidence="2">
    <location>
        <begin position="1"/>
        <end position="23"/>
    </location>
</feature>
<sequence length="138" mass="14117">MRRMQRVIPLVLGLLLVALPIQAALAQNAGETKIIDRIAAVYGSSASDLQAMRAAGLGWGEIIVILELSKQSGTSVADIQAMHAGGMGFGQIAKELNVDPQDLGQAVANVMSEGRSGGQASGTAGAVGREHSNGKGKP</sequence>
<proteinExistence type="predicted"/>
<evidence type="ECO:0000313" key="4">
    <source>
        <dbReference type="Proteomes" id="UP000318661"/>
    </source>
</evidence>
<comment type="caution">
    <text evidence="3">The sequence shown here is derived from an EMBL/GenBank/DDBJ whole genome shotgun (WGS) entry which is preliminary data.</text>
</comment>
<protein>
    <recommendedName>
        <fullName evidence="5">DUF937 domain-containing protein</fullName>
    </recommendedName>
</protein>
<name>A0A537L0Z8_9BACT</name>
<evidence type="ECO:0000256" key="1">
    <source>
        <dbReference type="SAM" id="MobiDB-lite"/>
    </source>
</evidence>
<keyword evidence="2" id="KW-0732">Signal</keyword>
<dbReference type="Proteomes" id="UP000318661">
    <property type="component" value="Unassembled WGS sequence"/>
</dbReference>
<dbReference type="EMBL" id="VBAJ01000317">
    <property type="protein sequence ID" value="TMJ01669.1"/>
    <property type="molecule type" value="Genomic_DNA"/>
</dbReference>
<feature type="region of interest" description="Disordered" evidence="1">
    <location>
        <begin position="113"/>
        <end position="138"/>
    </location>
</feature>
<evidence type="ECO:0000313" key="3">
    <source>
        <dbReference type="EMBL" id="TMJ01669.1"/>
    </source>
</evidence>
<evidence type="ECO:0000256" key="2">
    <source>
        <dbReference type="SAM" id="SignalP"/>
    </source>
</evidence>
<accession>A0A537L0Z8</accession>
<dbReference type="AlphaFoldDB" id="A0A537L0Z8"/>